<gene>
    <name evidence="2" type="ORF">NCTC1934_00261</name>
</gene>
<protein>
    <submittedName>
        <fullName evidence="2">Uncharacterized protein</fullName>
    </submittedName>
</protein>
<keyword evidence="1" id="KW-0732">Signal</keyword>
<keyword evidence="3" id="KW-1185">Reference proteome</keyword>
<feature type="chain" id="PRO_5016582187" evidence="1">
    <location>
        <begin position="31"/>
        <end position="394"/>
    </location>
</feature>
<accession>A0A378Y8K1</accession>
<dbReference type="STRING" id="1406858.GCA_000710895_01660"/>
<evidence type="ECO:0000313" key="3">
    <source>
        <dbReference type="Proteomes" id="UP000255467"/>
    </source>
</evidence>
<reference evidence="2 3" key="1">
    <citation type="submission" date="2018-06" db="EMBL/GenBank/DDBJ databases">
        <authorList>
            <consortium name="Pathogen Informatics"/>
            <person name="Doyle S."/>
        </authorList>
    </citation>
    <scope>NUCLEOTIDE SEQUENCE [LARGE SCALE GENOMIC DNA]</scope>
    <source>
        <strain evidence="2 3">NCTC1934</strain>
    </source>
</reference>
<dbReference type="Proteomes" id="UP000255467">
    <property type="component" value="Unassembled WGS sequence"/>
</dbReference>
<organism evidence="2 3">
    <name type="scientific">Nocardia otitidiscaviarum</name>
    <dbReference type="NCBI Taxonomy" id="1823"/>
    <lineage>
        <taxon>Bacteria</taxon>
        <taxon>Bacillati</taxon>
        <taxon>Actinomycetota</taxon>
        <taxon>Actinomycetes</taxon>
        <taxon>Mycobacteriales</taxon>
        <taxon>Nocardiaceae</taxon>
        <taxon>Nocardia</taxon>
    </lineage>
</organism>
<dbReference type="EMBL" id="UGRY01000002">
    <property type="protein sequence ID" value="SUA72831.1"/>
    <property type="molecule type" value="Genomic_DNA"/>
</dbReference>
<feature type="signal peptide" evidence="1">
    <location>
        <begin position="1"/>
        <end position="30"/>
    </location>
</feature>
<sequence length="394" mass="41736">MSAFSKAVRCLLVGCATISPTMTGPAPVTAAPVAELSANAACGWSPRIGAGTLNIAYPDTFANYWVTLVPAVPGTTLTIRGTFPHARYMSFTAYTRRGHVSGALNDQLINADPAGVNPFVDGADRNAASREYTIRVVVGETPPQPEPNTLHTGDSTGFIPVVYRVYRPDAGSDATGGAGLPRLTVISARGSRLDLSDCAATETPFDPHVTFPPSRLRYPSLTQVPKAPDWQSATGGGYFPNPDNKYLATLLDPGRVAVVRGKLPTAAPTHQGQPTMRSGEVRYWSLCTNNPISTAVTACVVDDELAIDAEGRYTVVVSSSADRPTGFTDGCGIGWLPTDGGSDLLIMRNLLPDSDFAHSIQAADPAAPRATMGPYYPEVQYESRAEVESWGCTQ</sequence>
<proteinExistence type="predicted"/>
<evidence type="ECO:0000313" key="2">
    <source>
        <dbReference type="EMBL" id="SUA72831.1"/>
    </source>
</evidence>
<evidence type="ECO:0000256" key="1">
    <source>
        <dbReference type="SAM" id="SignalP"/>
    </source>
</evidence>
<dbReference type="AlphaFoldDB" id="A0A378Y8K1"/>
<name>A0A378Y8K1_9NOCA</name>